<evidence type="ECO:0000256" key="3">
    <source>
        <dbReference type="SAM" id="MobiDB-lite"/>
    </source>
</evidence>
<evidence type="ECO:0000256" key="1">
    <source>
        <dbReference type="ARBA" id="ARBA00010118"/>
    </source>
</evidence>
<evidence type="ECO:0000313" key="6">
    <source>
        <dbReference type="Proteomes" id="UP000612055"/>
    </source>
</evidence>
<comment type="similarity">
    <text evidence="1">Belongs to the glycosyltransferase 90 family.</text>
</comment>
<accession>A0A835XNJ5</accession>
<dbReference type="InterPro" id="IPR006598">
    <property type="entry name" value="CAP10"/>
</dbReference>
<feature type="region of interest" description="Disordered" evidence="3">
    <location>
        <begin position="216"/>
        <end position="246"/>
    </location>
</feature>
<feature type="compositionally biased region" description="Gly residues" evidence="3">
    <location>
        <begin position="66"/>
        <end position="80"/>
    </location>
</feature>
<feature type="region of interest" description="Disordered" evidence="3">
    <location>
        <begin position="62"/>
        <end position="84"/>
    </location>
</feature>
<dbReference type="Pfam" id="PF05686">
    <property type="entry name" value="Glyco_transf_90"/>
    <property type="match status" value="1"/>
</dbReference>
<evidence type="ECO:0000256" key="2">
    <source>
        <dbReference type="ARBA" id="ARBA00022679"/>
    </source>
</evidence>
<dbReference type="PANTHER" id="PTHR12203">
    <property type="entry name" value="KDEL LYS-ASP-GLU-LEU CONTAINING - RELATED"/>
    <property type="match status" value="1"/>
</dbReference>
<sequence>MGQILEAALGPEVAYWRSLNLTCADLAQTLWSTRAAQPDNVKIVLIRKSRWYFLEHAHTRPAAAGAGPGGNETKGDGGSAGEARDAVAWPPLKPASGKPGSCPNPCHGQLGSVYSKIRRVLKRFKPGVPHRYRYDLPDMVFVLNTADNERRYGLYSRAPIISLLKTWRVPWWPTRDDGSPAANLSLGRVDGRLVEQIKLSPTFRQHLDEKLRGTIFASPSSATPSNTSSPDPGPSTPDPDPDPLRDTVRRFVSRRSPSLPPGLDLPALLAGRANASAAPQRSAVRKGVPDMDLLIPTLYFVANGLAYYPWDKKRDIAFFRGTPYCPFSSPHGLCPRVFLADLSRRHPGALDVGVVGGYRGRPGPKHKEEVDVPPATPTPIRDHARYRYLLNIDGITGSTRMGLLMTTNSVVLKGRSPYIEFYSRLQTPGVHYLEYWKNPKDPQDVLQTLQEARAAAEGDPEGREAAIAANQAIAASYLLIRSKLILARAVLLAYAQLFPGGSGTCSWG</sequence>
<comment type="caution">
    <text evidence="5">The sequence shown here is derived from an EMBL/GenBank/DDBJ whole genome shotgun (WGS) entry which is preliminary data.</text>
</comment>
<feature type="region of interest" description="Disordered" evidence="3">
    <location>
        <begin position="354"/>
        <end position="377"/>
    </location>
</feature>
<dbReference type="AlphaFoldDB" id="A0A835XNJ5"/>
<evidence type="ECO:0000313" key="5">
    <source>
        <dbReference type="EMBL" id="KAG2485451.1"/>
    </source>
</evidence>
<organism evidence="5 6">
    <name type="scientific">Edaphochlamys debaryana</name>
    <dbReference type="NCBI Taxonomy" id="47281"/>
    <lineage>
        <taxon>Eukaryota</taxon>
        <taxon>Viridiplantae</taxon>
        <taxon>Chlorophyta</taxon>
        <taxon>core chlorophytes</taxon>
        <taxon>Chlorophyceae</taxon>
        <taxon>CS clade</taxon>
        <taxon>Chlamydomonadales</taxon>
        <taxon>Chlamydomonadales incertae sedis</taxon>
        <taxon>Edaphochlamys</taxon>
    </lineage>
</organism>
<feature type="domain" description="Glycosyl transferase CAP10" evidence="4">
    <location>
        <begin position="261"/>
        <end position="488"/>
    </location>
</feature>
<dbReference type="GO" id="GO:0016740">
    <property type="term" value="F:transferase activity"/>
    <property type="evidence" value="ECO:0007669"/>
    <property type="project" value="UniProtKB-KW"/>
</dbReference>
<feature type="compositionally biased region" description="Low complexity" evidence="3">
    <location>
        <begin position="217"/>
        <end position="230"/>
    </location>
</feature>
<reference evidence="5" key="1">
    <citation type="journal article" date="2020" name="bioRxiv">
        <title>Comparative genomics of Chlamydomonas.</title>
        <authorList>
            <person name="Craig R.J."/>
            <person name="Hasan A.R."/>
            <person name="Ness R.W."/>
            <person name="Keightley P.D."/>
        </authorList>
    </citation>
    <scope>NUCLEOTIDE SEQUENCE</scope>
    <source>
        <strain evidence="5">CCAP 11/70</strain>
    </source>
</reference>
<dbReference type="SMART" id="SM00672">
    <property type="entry name" value="CAP10"/>
    <property type="match status" value="1"/>
</dbReference>
<keyword evidence="6" id="KW-1185">Reference proteome</keyword>
<name>A0A835XNJ5_9CHLO</name>
<gene>
    <name evidence="5" type="ORF">HYH03_015829</name>
</gene>
<proteinExistence type="inferred from homology"/>
<keyword evidence="2" id="KW-0808">Transferase</keyword>
<dbReference type="PANTHER" id="PTHR12203:SF35">
    <property type="entry name" value="PROTEIN O-GLUCOSYLTRANSFERASE 1"/>
    <property type="match status" value="1"/>
</dbReference>
<protein>
    <recommendedName>
        <fullName evidence="4">Glycosyl transferase CAP10 domain-containing protein</fullName>
    </recommendedName>
</protein>
<dbReference type="InterPro" id="IPR051091">
    <property type="entry name" value="O-Glucosyltr/Glycosyltrsf_90"/>
</dbReference>
<dbReference type="EMBL" id="JAEHOE010000129">
    <property type="protein sequence ID" value="KAG2485451.1"/>
    <property type="molecule type" value="Genomic_DNA"/>
</dbReference>
<dbReference type="Proteomes" id="UP000612055">
    <property type="component" value="Unassembled WGS sequence"/>
</dbReference>
<dbReference type="OrthoDB" id="202415at2759"/>
<evidence type="ECO:0000259" key="4">
    <source>
        <dbReference type="SMART" id="SM00672"/>
    </source>
</evidence>